<dbReference type="AlphaFoldDB" id="A0AAN5BYA3"/>
<dbReference type="GO" id="GO:0016791">
    <property type="term" value="F:phosphatase activity"/>
    <property type="evidence" value="ECO:0007669"/>
    <property type="project" value="InterPro"/>
</dbReference>
<accession>A0AAN5BYA3</accession>
<reference evidence="3" key="1">
    <citation type="submission" date="2023-04" db="EMBL/GenBank/DDBJ databases">
        <title>Aspergillus oryzae NBRC 4228.</title>
        <authorList>
            <person name="Ichikawa N."/>
            <person name="Sato H."/>
            <person name="Tonouchi N."/>
        </authorList>
    </citation>
    <scope>NUCLEOTIDE SEQUENCE</scope>
    <source>
        <strain evidence="3">NBRC 4228</strain>
    </source>
</reference>
<evidence type="ECO:0000313" key="4">
    <source>
        <dbReference type="Proteomes" id="UP001165205"/>
    </source>
</evidence>
<gene>
    <name evidence="3" type="ORF">Aory04_000628700</name>
</gene>
<sequence length="268" mass="29157">MNLPQYGLTIKPAGSRSIQPTPRTKMSVMKGWRLSALLVSRLLTLIAPFAQIQGKPVYSITNVAIIPTSSQEDASRAIFQAKEQILQGEGGQDETASEESISDVETDSEDLDVSTVPSSPVRETSHIRGHSVSSIAEDVIGKRARFGRFAANWLSRKTLGLPGFGTVGQEPTDTSKGVGTDVNKESAEATASEVDVSLRQSAGDPTVELLPKLLRYTKLLFTSNNFFFAYDYDLTRHIGGQSLALNNSHLPLHKVVDELVNRNNVFVV</sequence>
<evidence type="ECO:0000313" key="3">
    <source>
        <dbReference type="EMBL" id="GMG30172.1"/>
    </source>
</evidence>
<evidence type="ECO:0000256" key="1">
    <source>
        <dbReference type="SAM" id="MobiDB-lite"/>
    </source>
</evidence>
<dbReference type="Proteomes" id="UP001165205">
    <property type="component" value="Unassembled WGS sequence"/>
</dbReference>
<protein>
    <submittedName>
        <fullName evidence="3">Unnamed protein product</fullName>
    </submittedName>
</protein>
<evidence type="ECO:0000259" key="2">
    <source>
        <dbReference type="Pfam" id="PF02383"/>
    </source>
</evidence>
<feature type="region of interest" description="Disordered" evidence="1">
    <location>
        <begin position="87"/>
        <end position="127"/>
    </location>
</feature>
<dbReference type="GO" id="GO:0006629">
    <property type="term" value="P:lipid metabolic process"/>
    <property type="evidence" value="ECO:0007669"/>
    <property type="project" value="UniProtKB-ARBA"/>
</dbReference>
<feature type="region of interest" description="Disordered" evidence="1">
    <location>
        <begin position="1"/>
        <end position="22"/>
    </location>
</feature>
<name>A0AAN5BYA3_ASPOZ</name>
<dbReference type="Pfam" id="PF02383">
    <property type="entry name" value="Syja_N"/>
    <property type="match status" value="1"/>
</dbReference>
<feature type="compositionally biased region" description="Acidic residues" evidence="1">
    <location>
        <begin position="91"/>
        <end position="112"/>
    </location>
</feature>
<dbReference type="EMBL" id="BSYA01000067">
    <property type="protein sequence ID" value="GMG30172.1"/>
    <property type="molecule type" value="Genomic_DNA"/>
</dbReference>
<comment type="caution">
    <text evidence="3">The sequence shown here is derived from an EMBL/GenBank/DDBJ whole genome shotgun (WGS) entry which is preliminary data.</text>
</comment>
<feature type="domain" description="SAC" evidence="2">
    <location>
        <begin position="49"/>
        <end position="243"/>
    </location>
</feature>
<dbReference type="InterPro" id="IPR002013">
    <property type="entry name" value="SAC_dom"/>
</dbReference>
<proteinExistence type="predicted"/>
<organism evidence="3 4">
    <name type="scientific">Aspergillus oryzae</name>
    <name type="common">Yellow koji mold</name>
    <dbReference type="NCBI Taxonomy" id="5062"/>
    <lineage>
        <taxon>Eukaryota</taxon>
        <taxon>Fungi</taxon>
        <taxon>Dikarya</taxon>
        <taxon>Ascomycota</taxon>
        <taxon>Pezizomycotina</taxon>
        <taxon>Eurotiomycetes</taxon>
        <taxon>Eurotiomycetidae</taxon>
        <taxon>Eurotiales</taxon>
        <taxon>Aspergillaceae</taxon>
        <taxon>Aspergillus</taxon>
        <taxon>Aspergillus subgen. Circumdati</taxon>
    </lineage>
</organism>